<dbReference type="EMBL" id="AP023359">
    <property type="protein sequence ID" value="BCJ63123.1"/>
    <property type="molecule type" value="Genomic_DNA"/>
</dbReference>
<reference evidence="3" key="1">
    <citation type="submission" date="2020-08" db="EMBL/GenBank/DDBJ databases">
        <title>Whole genome shotgun sequence of Polymorphospora rubra NBRC 101157.</title>
        <authorList>
            <person name="Komaki H."/>
            <person name="Tamura T."/>
        </authorList>
    </citation>
    <scope>NUCLEOTIDE SEQUENCE</scope>
    <source>
        <strain evidence="3">NBRC 101157</strain>
    </source>
</reference>
<organism evidence="3 4">
    <name type="scientific">Polymorphospora rubra</name>
    <dbReference type="NCBI Taxonomy" id="338584"/>
    <lineage>
        <taxon>Bacteria</taxon>
        <taxon>Bacillati</taxon>
        <taxon>Actinomycetota</taxon>
        <taxon>Actinomycetes</taxon>
        <taxon>Micromonosporales</taxon>
        <taxon>Micromonosporaceae</taxon>
        <taxon>Polymorphospora</taxon>
    </lineage>
</organism>
<dbReference type="InterPro" id="IPR004176">
    <property type="entry name" value="Clp_R_N"/>
</dbReference>
<dbReference type="KEGG" id="pry:Prubr_01440"/>
<dbReference type="PANTHER" id="PTHR47016">
    <property type="entry name" value="ATP-DEPENDENT CLP PROTEASE ATP-BINDING SUBUNIT CLPT1, CHLOROPLASTIC"/>
    <property type="match status" value="1"/>
</dbReference>
<keyword evidence="4" id="KW-1185">Reference proteome</keyword>
<dbReference type="SUPFAM" id="SSF81923">
    <property type="entry name" value="Double Clp-N motif"/>
    <property type="match status" value="2"/>
</dbReference>
<protein>
    <recommendedName>
        <fullName evidence="2">Clp R domain-containing protein</fullName>
    </recommendedName>
</protein>
<feature type="domain" description="Clp R" evidence="2">
    <location>
        <begin position="58"/>
        <end position="203"/>
    </location>
</feature>
<name>A0A810MTX1_9ACTN</name>
<gene>
    <name evidence="3" type="ORF">Prubr_01440</name>
</gene>
<dbReference type="InterPro" id="IPR044217">
    <property type="entry name" value="CLPT1/2"/>
</dbReference>
<dbReference type="InterPro" id="IPR036628">
    <property type="entry name" value="Clp_N_dom_sf"/>
</dbReference>
<sequence length="259" mass="27156">MPKINVYLPDELAEAVRETGVPVSAICQRALEQAVRRVTAIRETAVADVDGDELATRLPNFTARARTALQLGIERARADGSPTVGTGHVLHGMLTEGANLALQVLPAIGIESARISRDLAHETLTDEDPAAEGGPQRFSGPAAGALELAVTEATAYGHNYVGCEHLLLGLIAEPDGVAGRVLRTLGGELRLTRRAVAAALAGFVHLRAQMAQSQPVSQAGPAAGPELTALLGAAIRRELQPVVERIERLEQRAGVTTDG</sequence>
<keyword evidence="1" id="KW-0677">Repeat</keyword>
<proteinExistence type="predicted"/>
<dbReference type="PROSITE" id="PS51903">
    <property type="entry name" value="CLP_R"/>
    <property type="match status" value="1"/>
</dbReference>
<dbReference type="Proteomes" id="UP000680866">
    <property type="component" value="Chromosome"/>
</dbReference>
<evidence type="ECO:0000256" key="1">
    <source>
        <dbReference type="PROSITE-ProRule" id="PRU01251"/>
    </source>
</evidence>
<dbReference type="Pfam" id="PF02861">
    <property type="entry name" value="Clp_N"/>
    <property type="match status" value="2"/>
</dbReference>
<dbReference type="Gene3D" id="1.10.1780.10">
    <property type="entry name" value="Clp, N-terminal domain"/>
    <property type="match status" value="2"/>
</dbReference>
<evidence type="ECO:0000313" key="4">
    <source>
        <dbReference type="Proteomes" id="UP000680866"/>
    </source>
</evidence>
<evidence type="ECO:0000259" key="2">
    <source>
        <dbReference type="PROSITE" id="PS51903"/>
    </source>
</evidence>
<accession>A0A810MTX1</accession>
<evidence type="ECO:0000313" key="3">
    <source>
        <dbReference type="EMBL" id="BCJ63123.1"/>
    </source>
</evidence>
<dbReference type="PANTHER" id="PTHR47016:SF5">
    <property type="entry name" value="CLP DOMAIN SUPERFAMILY PROTEIN"/>
    <property type="match status" value="1"/>
</dbReference>
<dbReference type="AlphaFoldDB" id="A0A810MTX1"/>